<keyword evidence="1" id="KW-0479">Metal-binding</keyword>
<gene>
    <name evidence="6" type="ORF">F0562_010665</name>
</gene>
<name>A0A5J5A389_9ASTE</name>
<dbReference type="AlphaFoldDB" id="A0A5J5A389"/>
<evidence type="ECO:0000256" key="3">
    <source>
        <dbReference type="ARBA" id="ARBA00022833"/>
    </source>
</evidence>
<dbReference type="PANTHER" id="PTHR24009">
    <property type="entry name" value="RNA-BINDING (RRM/RBD/RNP MOTIFS)"/>
    <property type="match status" value="1"/>
</dbReference>
<dbReference type="EMBL" id="CM018047">
    <property type="protein sequence ID" value="KAA8524242.1"/>
    <property type="molecule type" value="Genomic_DNA"/>
</dbReference>
<keyword evidence="4" id="KW-0694">RNA-binding</keyword>
<keyword evidence="5" id="KW-0238">DNA-binding</keyword>
<evidence type="ECO:0000256" key="1">
    <source>
        <dbReference type="ARBA" id="ARBA00022723"/>
    </source>
</evidence>
<dbReference type="GO" id="GO:0003677">
    <property type="term" value="F:DNA binding"/>
    <property type="evidence" value="ECO:0007669"/>
    <property type="project" value="UniProtKB-KW"/>
</dbReference>
<keyword evidence="3" id="KW-0862">Zinc</keyword>
<sequence>MEKGEFSACGSPTGLDSRDPYDLPLGARMFYNTQDMLWRRKLEEQADLQQAIELQGQRLMGLQLLDVKRHNHHRTLSTGAAIPSPINSPN</sequence>
<evidence type="ECO:0000256" key="5">
    <source>
        <dbReference type="ARBA" id="ARBA00023125"/>
    </source>
</evidence>
<keyword evidence="2" id="KW-0863">Zinc-finger</keyword>
<dbReference type="Proteomes" id="UP000325577">
    <property type="component" value="Linkage Group LG4"/>
</dbReference>
<keyword evidence="7" id="KW-1185">Reference proteome</keyword>
<proteinExistence type="predicted"/>
<evidence type="ECO:0000313" key="6">
    <source>
        <dbReference type="EMBL" id="KAA8524242.1"/>
    </source>
</evidence>
<reference evidence="6 7" key="1">
    <citation type="submission" date="2019-09" db="EMBL/GenBank/DDBJ databases">
        <title>A chromosome-level genome assembly of the Chinese tupelo Nyssa sinensis.</title>
        <authorList>
            <person name="Yang X."/>
            <person name="Kang M."/>
            <person name="Yang Y."/>
            <person name="Xiong H."/>
            <person name="Wang M."/>
            <person name="Zhang Z."/>
            <person name="Wang Z."/>
            <person name="Wu H."/>
            <person name="Ma T."/>
            <person name="Liu J."/>
            <person name="Xi Z."/>
        </authorList>
    </citation>
    <scope>NUCLEOTIDE SEQUENCE [LARGE SCALE GENOMIC DNA]</scope>
    <source>
        <strain evidence="6">J267</strain>
        <tissue evidence="6">Leaf</tissue>
    </source>
</reference>
<dbReference type="GO" id="GO:0003723">
    <property type="term" value="F:RNA binding"/>
    <property type="evidence" value="ECO:0007669"/>
    <property type="project" value="UniProtKB-KW"/>
</dbReference>
<evidence type="ECO:0000313" key="7">
    <source>
        <dbReference type="Proteomes" id="UP000325577"/>
    </source>
</evidence>
<dbReference type="OrthoDB" id="1897736at2759"/>
<accession>A0A5J5A389</accession>
<organism evidence="6 7">
    <name type="scientific">Nyssa sinensis</name>
    <dbReference type="NCBI Taxonomy" id="561372"/>
    <lineage>
        <taxon>Eukaryota</taxon>
        <taxon>Viridiplantae</taxon>
        <taxon>Streptophyta</taxon>
        <taxon>Embryophyta</taxon>
        <taxon>Tracheophyta</taxon>
        <taxon>Spermatophyta</taxon>
        <taxon>Magnoliopsida</taxon>
        <taxon>eudicotyledons</taxon>
        <taxon>Gunneridae</taxon>
        <taxon>Pentapetalae</taxon>
        <taxon>asterids</taxon>
        <taxon>Cornales</taxon>
        <taxon>Nyssaceae</taxon>
        <taxon>Nyssa</taxon>
    </lineage>
</organism>
<evidence type="ECO:0000256" key="2">
    <source>
        <dbReference type="ARBA" id="ARBA00022771"/>
    </source>
</evidence>
<dbReference type="PANTHER" id="PTHR24009:SF3">
    <property type="entry name" value="RNA-BINDING (RRM_RBD_RNP MOTIFS) FAMILY PROTEIN-RELATED"/>
    <property type="match status" value="1"/>
</dbReference>
<protein>
    <submittedName>
        <fullName evidence="6">Uncharacterized protein</fullName>
    </submittedName>
</protein>
<evidence type="ECO:0000256" key="4">
    <source>
        <dbReference type="ARBA" id="ARBA00022884"/>
    </source>
</evidence>
<dbReference type="GO" id="GO:0008270">
    <property type="term" value="F:zinc ion binding"/>
    <property type="evidence" value="ECO:0007669"/>
    <property type="project" value="UniProtKB-KW"/>
</dbReference>